<evidence type="ECO:0000313" key="2">
    <source>
        <dbReference type="Proteomes" id="UP001597104"/>
    </source>
</evidence>
<protein>
    <submittedName>
        <fullName evidence="1">Uncharacterized protein</fullName>
    </submittedName>
</protein>
<sequence length="97" mass="11256">MEGPDIIYFPTETNWKQTSNAPANSVREEVIFLLERIDWTRDLKIVELDIPLVILDKGSLFFEQGSFEQTQGGIQVSADGLFEPEVHLQMNKFEKYY</sequence>
<accession>A0ABW3ED88</accession>
<comment type="caution">
    <text evidence="1">The sequence shown here is derived from an EMBL/GenBank/DDBJ whole genome shotgun (WGS) entry which is preliminary data.</text>
</comment>
<keyword evidence="2" id="KW-1185">Reference proteome</keyword>
<dbReference type="RefSeq" id="WP_137638863.1">
    <property type="nucleotide sequence ID" value="NZ_BJDN01000049.1"/>
</dbReference>
<proteinExistence type="predicted"/>
<gene>
    <name evidence="1" type="ORF">ACFQZ7_11085</name>
</gene>
<dbReference type="EMBL" id="JBHTIO010000050">
    <property type="protein sequence ID" value="MFD0898264.1"/>
    <property type="molecule type" value="Genomic_DNA"/>
</dbReference>
<reference evidence="2" key="1">
    <citation type="journal article" date="2019" name="Int. J. Syst. Evol. Microbiol.">
        <title>The Global Catalogue of Microorganisms (GCM) 10K type strain sequencing project: providing services to taxonomists for standard genome sequencing and annotation.</title>
        <authorList>
            <consortium name="The Broad Institute Genomics Platform"/>
            <consortium name="The Broad Institute Genome Sequencing Center for Infectious Disease"/>
            <person name="Wu L."/>
            <person name="Ma J."/>
        </authorList>
    </citation>
    <scope>NUCLEOTIDE SEQUENCE [LARGE SCALE GENOMIC DNA]</scope>
    <source>
        <strain evidence="2">CCM 8925</strain>
    </source>
</reference>
<evidence type="ECO:0000313" key="1">
    <source>
        <dbReference type="EMBL" id="MFD0898264.1"/>
    </source>
</evidence>
<organism evidence="1 2">
    <name type="scientific">Loigolactobacillus binensis</name>
    <dbReference type="NCBI Taxonomy" id="2559922"/>
    <lineage>
        <taxon>Bacteria</taxon>
        <taxon>Bacillati</taxon>
        <taxon>Bacillota</taxon>
        <taxon>Bacilli</taxon>
        <taxon>Lactobacillales</taxon>
        <taxon>Lactobacillaceae</taxon>
        <taxon>Loigolactobacillus</taxon>
    </lineage>
</organism>
<name>A0ABW3ED88_9LACO</name>
<dbReference type="Proteomes" id="UP001597104">
    <property type="component" value="Unassembled WGS sequence"/>
</dbReference>